<evidence type="ECO:0000313" key="3">
    <source>
        <dbReference type="Proteomes" id="UP000601435"/>
    </source>
</evidence>
<keyword evidence="3" id="KW-1185">Reference proteome</keyword>
<evidence type="ECO:0000313" key="2">
    <source>
        <dbReference type="EMBL" id="CAE7942358.1"/>
    </source>
</evidence>
<dbReference type="SUPFAM" id="SSF56399">
    <property type="entry name" value="ADP-ribosylation"/>
    <property type="match status" value="1"/>
</dbReference>
<reference evidence="2" key="1">
    <citation type="submission" date="2021-02" db="EMBL/GenBank/DDBJ databases">
        <authorList>
            <person name="Dougan E. K."/>
            <person name="Rhodes N."/>
            <person name="Thang M."/>
            <person name="Chan C."/>
        </authorList>
    </citation>
    <scope>NUCLEOTIDE SEQUENCE</scope>
</reference>
<name>A0A813CFC7_9DINO</name>
<sequence>VRRDAQKCQLELCGRPEQVVEAEQFAEETVRCGFDEPPGPTDHLTCAGSSQPAALASAATTRCAKPGRDGRVNAQQAAFPRARHCNSSAGAGCFAMDESGAAAASWLCGACDSETCGLFNWPLGCDCLGSPHAVPSLRRGGDLPSRPEVCEDLLGLDIAGFVRDMTFQDRQRLHRFLFDGPAVQAKTILGSLHWLNGSSIASTWNFPLWEQYCCRCIMVYARALQHADSDDALDDRPFEEDHPGMVLDGMLLEDLIPSEASEGCGDGDKEAVDENVREALQGASNGREDLVIQWREVCRPRRAGAVAAQPRGARKDFAALFEEWLKVRDLQGVLVEAGYEKGWKVYQYTKDPVVKSQPTWETAFHGTWWYSVWSVLDSGVFLESNDRDKGHDFWEPGVYCSPNLSTARWYARPQILFGDKVYHRVIFELRVNTEKRIRNRQRGGVQWIFKPDSVSLQAIWVQRNAPPKNGEERINDWDPSLEARPLGKEPVQPIVNPRTCDWSDAEEDQEGEAEEDDEDDVPPHLMGTNQPRQPMKLPSAVAVTQGASYFARYKQGASARVAPYPIRQESEDRTSRLSARGAPGFTSLGWPGPATTPAARMPPRLLGSAQGLWNLPISAATARPRSESEWPGPWPAERVTRPPKPKPRRAAPYRAAGNAENFPGASVLASSSESFKPAAGSVGKAFEQAVGSATKWTRLWWAVVAAVACSGITGTRPRSD</sequence>
<feature type="non-terminal residue" evidence="2">
    <location>
        <position position="1"/>
    </location>
</feature>
<feature type="region of interest" description="Disordered" evidence="1">
    <location>
        <begin position="568"/>
        <end position="593"/>
    </location>
</feature>
<organism evidence="2 3">
    <name type="scientific">Symbiodinium necroappetens</name>
    <dbReference type="NCBI Taxonomy" id="1628268"/>
    <lineage>
        <taxon>Eukaryota</taxon>
        <taxon>Sar</taxon>
        <taxon>Alveolata</taxon>
        <taxon>Dinophyceae</taxon>
        <taxon>Suessiales</taxon>
        <taxon>Symbiodiniaceae</taxon>
        <taxon>Symbiodinium</taxon>
    </lineage>
</organism>
<evidence type="ECO:0000256" key="1">
    <source>
        <dbReference type="SAM" id="MobiDB-lite"/>
    </source>
</evidence>
<dbReference type="EMBL" id="CAJNJA010096375">
    <property type="protein sequence ID" value="CAE7942358.1"/>
    <property type="molecule type" value="Genomic_DNA"/>
</dbReference>
<proteinExistence type="predicted"/>
<accession>A0A813CFC7</accession>
<dbReference type="Proteomes" id="UP000601435">
    <property type="component" value="Unassembled WGS sequence"/>
</dbReference>
<dbReference type="OrthoDB" id="430543at2759"/>
<gene>
    <name evidence="2" type="ORF">SNEC2469_LOCUS34630</name>
</gene>
<feature type="compositionally biased region" description="Basic residues" evidence="1">
    <location>
        <begin position="641"/>
        <end position="651"/>
    </location>
</feature>
<dbReference type="AlphaFoldDB" id="A0A813CFC7"/>
<feature type="compositionally biased region" description="Acidic residues" evidence="1">
    <location>
        <begin position="503"/>
        <end position="520"/>
    </location>
</feature>
<feature type="region of interest" description="Disordered" evidence="1">
    <location>
        <begin position="623"/>
        <end position="652"/>
    </location>
</feature>
<protein>
    <submittedName>
        <fullName evidence="2">Uncharacterized protein</fullName>
    </submittedName>
</protein>
<comment type="caution">
    <text evidence="2">The sequence shown here is derived from an EMBL/GenBank/DDBJ whole genome shotgun (WGS) entry which is preliminary data.</text>
</comment>
<feature type="region of interest" description="Disordered" evidence="1">
    <location>
        <begin position="467"/>
        <end position="535"/>
    </location>
</feature>